<organism evidence="1 2">
    <name type="scientific">Crenichthys baileyi</name>
    <name type="common">White River springfish</name>
    <dbReference type="NCBI Taxonomy" id="28760"/>
    <lineage>
        <taxon>Eukaryota</taxon>
        <taxon>Metazoa</taxon>
        <taxon>Chordata</taxon>
        <taxon>Craniata</taxon>
        <taxon>Vertebrata</taxon>
        <taxon>Euteleostomi</taxon>
        <taxon>Actinopterygii</taxon>
        <taxon>Neopterygii</taxon>
        <taxon>Teleostei</taxon>
        <taxon>Neoteleostei</taxon>
        <taxon>Acanthomorphata</taxon>
        <taxon>Ovalentaria</taxon>
        <taxon>Atherinomorphae</taxon>
        <taxon>Cyprinodontiformes</taxon>
        <taxon>Goodeidae</taxon>
        <taxon>Crenichthys</taxon>
    </lineage>
</organism>
<comment type="caution">
    <text evidence="1">The sequence shown here is derived from an EMBL/GenBank/DDBJ whole genome shotgun (WGS) entry which is preliminary data.</text>
</comment>
<dbReference type="Proteomes" id="UP001311232">
    <property type="component" value="Unassembled WGS sequence"/>
</dbReference>
<proteinExistence type="predicted"/>
<name>A0AAV9REX8_9TELE</name>
<sequence>MLHSTTSSFSVFFWYLHNNEEALVVPVYAYRRGQGCSLACLAVKHCLKHGQQRGSIYGFTAKFKESPAASPCGHDSNEGKSTVESISAMVLILGPAKTGLQDRV</sequence>
<protein>
    <submittedName>
        <fullName evidence="1">Uncharacterized protein</fullName>
    </submittedName>
</protein>
<dbReference type="AlphaFoldDB" id="A0AAV9REX8"/>
<accession>A0AAV9REX8</accession>
<dbReference type="EMBL" id="JAHHUM010002021">
    <property type="protein sequence ID" value="KAK5607530.1"/>
    <property type="molecule type" value="Genomic_DNA"/>
</dbReference>
<reference evidence="1 2" key="1">
    <citation type="submission" date="2021-06" db="EMBL/GenBank/DDBJ databases">
        <authorList>
            <person name="Palmer J.M."/>
        </authorList>
    </citation>
    <scope>NUCLEOTIDE SEQUENCE [LARGE SCALE GENOMIC DNA]</scope>
    <source>
        <strain evidence="1 2">MEX-2019</strain>
        <tissue evidence="1">Muscle</tissue>
    </source>
</reference>
<gene>
    <name evidence="1" type="ORF">CRENBAI_016809</name>
</gene>
<keyword evidence="2" id="KW-1185">Reference proteome</keyword>
<evidence type="ECO:0000313" key="1">
    <source>
        <dbReference type="EMBL" id="KAK5607530.1"/>
    </source>
</evidence>
<evidence type="ECO:0000313" key="2">
    <source>
        <dbReference type="Proteomes" id="UP001311232"/>
    </source>
</evidence>